<comment type="subcellular location">
    <subcellularLocation>
        <location evidence="1">Cell inner membrane</location>
        <topology evidence="1">Multi-pass membrane protein</topology>
    </subcellularLocation>
    <subcellularLocation>
        <location evidence="9">Cell membrane</location>
        <topology evidence="9">Multi-pass membrane protein</topology>
    </subcellularLocation>
</comment>
<keyword evidence="6" id="KW-0029">Amino-acid transport</keyword>
<dbReference type="SUPFAM" id="SSF161098">
    <property type="entry name" value="MetI-like"/>
    <property type="match status" value="2"/>
</dbReference>
<evidence type="ECO:0000256" key="8">
    <source>
        <dbReference type="ARBA" id="ARBA00023136"/>
    </source>
</evidence>
<feature type="transmembrane region" description="Helical" evidence="9">
    <location>
        <begin position="230"/>
        <end position="255"/>
    </location>
</feature>
<evidence type="ECO:0000259" key="10">
    <source>
        <dbReference type="PROSITE" id="PS50928"/>
    </source>
</evidence>
<keyword evidence="3 9" id="KW-0813">Transport</keyword>
<dbReference type="CDD" id="cd06261">
    <property type="entry name" value="TM_PBP2"/>
    <property type="match status" value="1"/>
</dbReference>
<dbReference type="HOGENOM" id="CLU_019602_8_0_5"/>
<protein>
    <submittedName>
        <fullName evidence="11">General L-amino acid ABC transporter permease protein AapQ</fullName>
    </submittedName>
</protein>
<keyword evidence="8 9" id="KW-0472">Membrane</keyword>
<dbReference type="NCBIfam" id="TIGR01726">
    <property type="entry name" value="HEQRo_perm_3TM"/>
    <property type="match status" value="1"/>
</dbReference>
<keyword evidence="7 9" id="KW-1133">Transmembrane helix</keyword>
<dbReference type="PANTHER" id="PTHR30614:SF37">
    <property type="entry name" value="AMINO-ACID ABC TRANSPORTER PERMEASE PROTEIN YHDX-RELATED"/>
    <property type="match status" value="1"/>
</dbReference>
<evidence type="ECO:0000256" key="3">
    <source>
        <dbReference type="ARBA" id="ARBA00022448"/>
    </source>
</evidence>
<dbReference type="GO" id="GO:0022857">
    <property type="term" value="F:transmembrane transporter activity"/>
    <property type="evidence" value="ECO:0007669"/>
    <property type="project" value="InterPro"/>
</dbReference>
<evidence type="ECO:0000256" key="6">
    <source>
        <dbReference type="ARBA" id="ARBA00022970"/>
    </source>
</evidence>
<accession>A0A060I005</accession>
<feature type="transmembrane region" description="Helical" evidence="9">
    <location>
        <begin position="36"/>
        <end position="54"/>
    </location>
</feature>
<evidence type="ECO:0000256" key="1">
    <source>
        <dbReference type="ARBA" id="ARBA00004429"/>
    </source>
</evidence>
<feature type="transmembrane region" description="Helical" evidence="9">
    <location>
        <begin position="144"/>
        <end position="165"/>
    </location>
</feature>
<evidence type="ECO:0000256" key="4">
    <source>
        <dbReference type="ARBA" id="ARBA00022475"/>
    </source>
</evidence>
<feature type="transmembrane region" description="Helical" evidence="9">
    <location>
        <begin position="98"/>
        <end position="123"/>
    </location>
</feature>
<dbReference type="EMBL" id="CP006986">
    <property type="protein sequence ID" value="AIC27122.1"/>
    <property type="molecule type" value="Genomic_DNA"/>
</dbReference>
<evidence type="ECO:0000256" key="9">
    <source>
        <dbReference type="RuleBase" id="RU363032"/>
    </source>
</evidence>
<keyword evidence="4" id="KW-1003">Cell membrane</keyword>
<evidence type="ECO:0000313" key="11">
    <source>
        <dbReference type="EMBL" id="AIC27122.1"/>
    </source>
</evidence>
<evidence type="ECO:0000256" key="5">
    <source>
        <dbReference type="ARBA" id="ARBA00022692"/>
    </source>
</evidence>
<dbReference type="InterPro" id="IPR043429">
    <property type="entry name" value="ArtM/GltK/GlnP/TcyL/YhdX-like"/>
</dbReference>
<organism evidence="11 12">
    <name type="scientific">Rhizobium etli bv. mimosae str. IE4771</name>
    <dbReference type="NCBI Taxonomy" id="1432050"/>
    <lineage>
        <taxon>Bacteria</taxon>
        <taxon>Pseudomonadati</taxon>
        <taxon>Pseudomonadota</taxon>
        <taxon>Alphaproteobacteria</taxon>
        <taxon>Hyphomicrobiales</taxon>
        <taxon>Rhizobiaceae</taxon>
        <taxon>Rhizobium/Agrobacterium group</taxon>
        <taxon>Rhizobium</taxon>
    </lineage>
</organism>
<reference evidence="11 12" key="1">
    <citation type="submission" date="2013-12" db="EMBL/GenBank/DDBJ databases">
        <title>Complete genome sequence of Rhizobium etli bv. mimosae IE4771.</title>
        <authorList>
            <person name="Bustos P."/>
            <person name="Santamaria R.I."/>
            <person name="Lozano L."/>
            <person name="Ormeno-Orrillo E."/>
            <person name="Rogel M.A."/>
            <person name="Romero D."/>
            <person name="Cevallos M.A."/>
            <person name="Martinez-Romero E."/>
            <person name="Gonzalez V."/>
        </authorList>
    </citation>
    <scope>NUCLEOTIDE SEQUENCE [LARGE SCALE GENOMIC DNA]</scope>
    <source>
        <strain evidence="11 12">IE4771</strain>
    </source>
</reference>
<feature type="transmembrane region" description="Helical" evidence="9">
    <location>
        <begin position="275"/>
        <end position="294"/>
    </location>
</feature>
<sequence length="406" mass="43873">MGNWPGMTHQIAGSTPIPRSGWSFQSALYDPRVRGIFFQVLTIVLLVTFVWWVAHNTAVNLARANIASGFGFLDGRAGFEVGQSLIAYSSDSTYGRALLVGLLNTILIAVTGIITATIIGFVIGIGRLSRNWLIAKLCTVYVEVFRNIPPLLVIFFWYSGVLAVLPSARESLQLPFGSFLNNRGLSFPKPIFGEGFWLVGVAFLIAIVAVVITARWAHRRQAATGQPFHTIWASLGLLIGLPLLAFLVAGAPLTFDYPVAGKFNLSGGSVVGPEFMSLFLALSFYTAAFIAEIVRSGIRGVPKGQTEAAAALGLYPSSITRLVVIPQAFRIIIPPLSSQYLNLTKNSSLAIAIGFADLVAVGSTTLNQTGQAVEIILIWMVIYLGLSIVTSLFMNWFNAKMALVER</sequence>
<name>A0A060I005_RHIET</name>
<dbReference type="InterPro" id="IPR000515">
    <property type="entry name" value="MetI-like"/>
</dbReference>
<dbReference type="PANTHER" id="PTHR30614">
    <property type="entry name" value="MEMBRANE COMPONENT OF AMINO ACID ABC TRANSPORTER"/>
    <property type="match status" value="1"/>
</dbReference>
<dbReference type="InterPro" id="IPR010065">
    <property type="entry name" value="AA_ABC_transptr_permease_3TM"/>
</dbReference>
<dbReference type="GO" id="GO:0043190">
    <property type="term" value="C:ATP-binding cassette (ABC) transporter complex"/>
    <property type="evidence" value="ECO:0007669"/>
    <property type="project" value="InterPro"/>
</dbReference>
<dbReference type="AlphaFoldDB" id="A0A060I005"/>
<feature type="domain" description="ABC transmembrane type-1" evidence="10">
    <location>
        <begin position="102"/>
        <end position="394"/>
    </location>
</feature>
<dbReference type="Pfam" id="PF00528">
    <property type="entry name" value="BPD_transp_1"/>
    <property type="match status" value="1"/>
</dbReference>
<evidence type="ECO:0000313" key="12">
    <source>
        <dbReference type="Proteomes" id="UP000027180"/>
    </source>
</evidence>
<dbReference type="KEGG" id="rei:IE4771_CH02010"/>
<dbReference type="PROSITE" id="PS50928">
    <property type="entry name" value="ABC_TM1"/>
    <property type="match status" value="1"/>
</dbReference>
<keyword evidence="5 9" id="KW-0812">Transmembrane</keyword>
<dbReference type="Proteomes" id="UP000027180">
    <property type="component" value="Chromosome"/>
</dbReference>
<feature type="transmembrane region" description="Helical" evidence="9">
    <location>
        <begin position="195"/>
        <end position="218"/>
    </location>
</feature>
<evidence type="ECO:0000256" key="2">
    <source>
        <dbReference type="ARBA" id="ARBA00010072"/>
    </source>
</evidence>
<dbReference type="InterPro" id="IPR035906">
    <property type="entry name" value="MetI-like_sf"/>
</dbReference>
<dbReference type="GO" id="GO:0006865">
    <property type="term" value="P:amino acid transport"/>
    <property type="evidence" value="ECO:0007669"/>
    <property type="project" value="UniProtKB-KW"/>
</dbReference>
<comment type="similarity">
    <text evidence="2">Belongs to the binding-protein-dependent transport system permease family. HisMQ subfamily.</text>
</comment>
<proteinExistence type="inferred from homology"/>
<feature type="transmembrane region" description="Helical" evidence="9">
    <location>
        <begin position="375"/>
        <end position="397"/>
    </location>
</feature>
<dbReference type="Gene3D" id="1.10.3720.10">
    <property type="entry name" value="MetI-like"/>
    <property type="match status" value="1"/>
</dbReference>
<evidence type="ECO:0000256" key="7">
    <source>
        <dbReference type="ARBA" id="ARBA00022989"/>
    </source>
</evidence>
<gene>
    <name evidence="11" type="primary">aapQ</name>
    <name evidence="11" type="ORF">IE4771_CH02010</name>
</gene>